<dbReference type="Pfam" id="PF08336">
    <property type="entry name" value="P4Ha_N"/>
    <property type="match status" value="1"/>
</dbReference>
<proteinExistence type="predicted"/>
<evidence type="ECO:0000313" key="4">
    <source>
        <dbReference type="Proteomes" id="UP000271098"/>
    </source>
</evidence>
<reference evidence="5" key="1">
    <citation type="submission" date="2016-06" db="UniProtKB">
        <authorList>
            <consortium name="WormBaseParasite"/>
        </authorList>
    </citation>
    <scope>IDENTIFICATION</scope>
</reference>
<name>A0A183E6A9_9BILA</name>
<sequence length="72" mass="8272">MRLITNPVSAYLLIRELIQNWNDIKNLVQDNIGEDLLEEIYKMRALSYAKSPTAVIFLFPILIAMLIASDSF</sequence>
<dbReference type="OrthoDB" id="5866084at2759"/>
<reference evidence="3 4" key="2">
    <citation type="submission" date="2018-11" db="EMBL/GenBank/DDBJ databases">
        <authorList>
            <consortium name="Pathogen Informatics"/>
        </authorList>
    </citation>
    <scope>NUCLEOTIDE SEQUENCE [LARGE SCALE GENOMIC DNA]</scope>
</reference>
<evidence type="ECO:0000256" key="1">
    <source>
        <dbReference type="SAM" id="Phobius"/>
    </source>
</evidence>
<dbReference type="Proteomes" id="UP000271098">
    <property type="component" value="Unassembled WGS sequence"/>
</dbReference>
<feature type="transmembrane region" description="Helical" evidence="1">
    <location>
        <begin position="51"/>
        <end position="69"/>
    </location>
</feature>
<gene>
    <name evidence="3" type="ORF">GPUH_LOCUS16500</name>
</gene>
<dbReference type="GO" id="GO:0005783">
    <property type="term" value="C:endoplasmic reticulum"/>
    <property type="evidence" value="ECO:0007669"/>
    <property type="project" value="InterPro"/>
</dbReference>
<feature type="domain" description="Prolyl 4-hydroxylase N-terminal" evidence="2">
    <location>
        <begin position="3"/>
        <end position="53"/>
    </location>
</feature>
<accession>A0A183E6A9</accession>
<evidence type="ECO:0000313" key="5">
    <source>
        <dbReference type="WBParaSite" id="GPUH_0001652201-mRNA-1"/>
    </source>
</evidence>
<keyword evidence="1" id="KW-0812">Transmembrane</keyword>
<keyword evidence="4" id="KW-1185">Reference proteome</keyword>
<organism evidence="5">
    <name type="scientific">Gongylonema pulchrum</name>
    <dbReference type="NCBI Taxonomy" id="637853"/>
    <lineage>
        <taxon>Eukaryota</taxon>
        <taxon>Metazoa</taxon>
        <taxon>Ecdysozoa</taxon>
        <taxon>Nematoda</taxon>
        <taxon>Chromadorea</taxon>
        <taxon>Rhabditida</taxon>
        <taxon>Spirurina</taxon>
        <taxon>Spiruromorpha</taxon>
        <taxon>Spiruroidea</taxon>
        <taxon>Gongylonematidae</taxon>
        <taxon>Gongylonema</taxon>
    </lineage>
</organism>
<evidence type="ECO:0000313" key="3">
    <source>
        <dbReference type="EMBL" id="VDN28012.1"/>
    </source>
</evidence>
<keyword evidence="1" id="KW-0472">Membrane</keyword>
<dbReference type="GO" id="GO:0004656">
    <property type="term" value="F:procollagen-proline 4-dioxygenase activity"/>
    <property type="evidence" value="ECO:0007669"/>
    <property type="project" value="InterPro"/>
</dbReference>
<dbReference type="WBParaSite" id="GPUH_0001652201-mRNA-1">
    <property type="protein sequence ID" value="GPUH_0001652201-mRNA-1"/>
    <property type="gene ID" value="GPUH_0001652201"/>
</dbReference>
<dbReference type="AlphaFoldDB" id="A0A183E6A9"/>
<evidence type="ECO:0000259" key="2">
    <source>
        <dbReference type="Pfam" id="PF08336"/>
    </source>
</evidence>
<protein>
    <submittedName>
        <fullName evidence="5">P4Ha_N domain-containing protein</fullName>
    </submittedName>
</protein>
<dbReference type="EMBL" id="UYRT01083836">
    <property type="protein sequence ID" value="VDN28012.1"/>
    <property type="molecule type" value="Genomic_DNA"/>
</dbReference>
<keyword evidence="1" id="KW-1133">Transmembrane helix</keyword>
<dbReference type="Gene3D" id="6.10.140.1460">
    <property type="match status" value="1"/>
</dbReference>
<dbReference type="InterPro" id="IPR013547">
    <property type="entry name" value="P4H_N"/>
</dbReference>